<dbReference type="Pfam" id="PF00106">
    <property type="entry name" value="adh_short"/>
    <property type="match status" value="1"/>
</dbReference>
<evidence type="ECO:0000256" key="2">
    <source>
        <dbReference type="ARBA" id="ARBA00023002"/>
    </source>
</evidence>
<comment type="similarity">
    <text evidence="1">Belongs to the short-chain dehydrogenases/reductases (SDR) family.</text>
</comment>
<dbReference type="PANTHER" id="PTHR24321">
    <property type="entry name" value="DEHYDROGENASES, SHORT CHAIN"/>
    <property type="match status" value="1"/>
</dbReference>
<dbReference type="SUPFAM" id="SSF51735">
    <property type="entry name" value="NAD(P)-binding Rossmann-fold domains"/>
    <property type="match status" value="1"/>
</dbReference>
<evidence type="ECO:0000313" key="3">
    <source>
        <dbReference type="EMBL" id="BAD40860.1"/>
    </source>
</evidence>
<dbReference type="InterPro" id="IPR036291">
    <property type="entry name" value="NAD(P)-bd_dom_sf"/>
</dbReference>
<dbReference type="eggNOG" id="COG1028">
    <property type="taxonomic scope" value="Bacteria"/>
</dbReference>
<organism evidence="3 4">
    <name type="scientific">Symbiobacterium thermophilum (strain DSM 24528 / JCM 14929 / IAM 14863 / T)</name>
    <dbReference type="NCBI Taxonomy" id="292459"/>
    <lineage>
        <taxon>Bacteria</taxon>
        <taxon>Bacillati</taxon>
        <taxon>Bacillota</taxon>
        <taxon>Clostridia</taxon>
        <taxon>Eubacteriales</taxon>
        <taxon>Symbiobacteriaceae</taxon>
        <taxon>Symbiobacterium</taxon>
    </lineage>
</organism>
<dbReference type="EMBL" id="AP006840">
    <property type="protein sequence ID" value="BAD40860.1"/>
    <property type="molecule type" value="Genomic_DNA"/>
</dbReference>
<dbReference type="Proteomes" id="UP000000417">
    <property type="component" value="Chromosome"/>
</dbReference>
<dbReference type="PANTHER" id="PTHR24321:SF8">
    <property type="entry name" value="ESTRADIOL 17-BETA-DEHYDROGENASE 8-RELATED"/>
    <property type="match status" value="1"/>
</dbReference>
<keyword evidence="4" id="KW-1185">Reference proteome</keyword>
<sequence length="280" mass="28790">MNGMGTPAREVVVITGAGGMGVAIARRLGPGRRVLLADYSETVLQQAVKQLEGEGFDVHAQQTDVSDPAAVKSLADTAETLGTFRILVHTAGVSPVQAPPERVIAVDVVGTALVLDEFLRLAGPQSVAVCIASMAGAMATLPPEVERALAATPTDQLASLPVLDPQKLDRGAAYSIAKRANQLRVQWASLAWGRKGARVVSVSPGIISTPMGQEELSGPSGDMIRAMIAASGTGRIGTPDDIAAAVEFLVSPAASFITGTDLLVDGGAIAGMRYALSRGE</sequence>
<gene>
    <name evidence="3" type="ordered locus">STH1875</name>
</gene>
<dbReference type="InterPro" id="IPR002347">
    <property type="entry name" value="SDR_fam"/>
</dbReference>
<dbReference type="Pfam" id="PF13561">
    <property type="entry name" value="adh_short_C2"/>
    <property type="match status" value="1"/>
</dbReference>
<dbReference type="RefSeq" id="WP_011196002.1">
    <property type="nucleotide sequence ID" value="NC_006177.1"/>
</dbReference>
<dbReference type="AlphaFoldDB" id="Q67N83"/>
<dbReference type="KEGG" id="sth:STH1875"/>
<reference evidence="3 4" key="1">
    <citation type="journal article" date="2004" name="Nucleic Acids Res.">
        <title>Genome sequence of Symbiobacterium thermophilum, an uncultivable bacterium that depends on microbial commensalism.</title>
        <authorList>
            <person name="Ueda K."/>
            <person name="Yamashita A."/>
            <person name="Ishikawa J."/>
            <person name="Shimada M."/>
            <person name="Watsuji T."/>
            <person name="Morimura K."/>
            <person name="Ikeda H."/>
            <person name="Hattori M."/>
            <person name="Beppu T."/>
        </authorList>
    </citation>
    <scope>NUCLEOTIDE SEQUENCE [LARGE SCALE GENOMIC DNA]</scope>
    <source>
        <strain evidence="4">T / IAM 14863</strain>
    </source>
</reference>
<evidence type="ECO:0000256" key="1">
    <source>
        <dbReference type="ARBA" id="ARBA00006484"/>
    </source>
</evidence>
<dbReference type="NCBIfam" id="NF005395">
    <property type="entry name" value="PRK06940.1"/>
    <property type="match status" value="1"/>
</dbReference>
<accession>Q67N83</accession>
<dbReference type="HOGENOM" id="CLU_010194_42_1_9"/>
<dbReference type="GO" id="GO:0016491">
    <property type="term" value="F:oxidoreductase activity"/>
    <property type="evidence" value="ECO:0007669"/>
    <property type="project" value="UniProtKB-KW"/>
</dbReference>
<keyword evidence="2" id="KW-0560">Oxidoreductase</keyword>
<proteinExistence type="inferred from homology"/>
<dbReference type="STRING" id="292459.STH1875"/>
<dbReference type="Gene3D" id="3.40.50.720">
    <property type="entry name" value="NAD(P)-binding Rossmann-like Domain"/>
    <property type="match status" value="1"/>
</dbReference>
<protein>
    <submittedName>
        <fullName evidence="3">Short-chain dehydrogenase/oxidoreductase</fullName>
    </submittedName>
</protein>
<dbReference type="CDD" id="cd05233">
    <property type="entry name" value="SDR_c"/>
    <property type="match status" value="1"/>
</dbReference>
<evidence type="ECO:0000313" key="4">
    <source>
        <dbReference type="Proteomes" id="UP000000417"/>
    </source>
</evidence>
<name>Q67N83_SYMTH</name>
<dbReference type="PRINTS" id="PR00081">
    <property type="entry name" value="GDHRDH"/>
</dbReference>